<dbReference type="SFLD" id="SFLDS00029">
    <property type="entry name" value="Radical_SAM"/>
    <property type="match status" value="2"/>
</dbReference>
<comment type="subcellular location">
    <subcellularLocation>
        <location evidence="10">Cytoplasm</location>
    </subcellularLocation>
</comment>
<evidence type="ECO:0000256" key="9">
    <source>
        <dbReference type="ARBA" id="ARBA00023186"/>
    </source>
</evidence>
<dbReference type="NCBIfam" id="TIGR00539">
    <property type="entry name" value="hemN_rel"/>
    <property type="match status" value="1"/>
</dbReference>
<dbReference type="InterPro" id="IPR013785">
    <property type="entry name" value="Aldolase_TIM"/>
</dbReference>
<feature type="domain" description="Radical SAM core" evidence="11">
    <location>
        <begin position="2"/>
        <end position="237"/>
    </location>
</feature>
<evidence type="ECO:0000256" key="2">
    <source>
        <dbReference type="ARBA" id="ARBA00006100"/>
    </source>
</evidence>
<keyword evidence="6 10" id="KW-0479">Metal-binding</keyword>
<dbReference type="PROSITE" id="PS51918">
    <property type="entry name" value="RADICAL_SAM"/>
    <property type="match status" value="1"/>
</dbReference>
<dbReference type="PANTHER" id="PTHR13932">
    <property type="entry name" value="COPROPORPHYRINIGEN III OXIDASE"/>
    <property type="match status" value="1"/>
</dbReference>
<dbReference type="CDD" id="cd01335">
    <property type="entry name" value="Radical_SAM"/>
    <property type="match status" value="1"/>
</dbReference>
<protein>
    <recommendedName>
        <fullName evidence="3 10">Heme chaperone HemW</fullName>
    </recommendedName>
</protein>
<dbReference type="InterPro" id="IPR058240">
    <property type="entry name" value="rSAM_sf"/>
</dbReference>
<dbReference type="SMART" id="SM00729">
    <property type="entry name" value="Elp3"/>
    <property type="match status" value="1"/>
</dbReference>
<accession>A0ABX8YZA0</accession>
<dbReference type="SFLD" id="SFLDG01065">
    <property type="entry name" value="anaerobic_coproporphyrinogen-I"/>
    <property type="match status" value="2"/>
</dbReference>
<evidence type="ECO:0000256" key="1">
    <source>
        <dbReference type="ARBA" id="ARBA00001966"/>
    </source>
</evidence>
<evidence type="ECO:0000256" key="7">
    <source>
        <dbReference type="ARBA" id="ARBA00023004"/>
    </source>
</evidence>
<dbReference type="PANTHER" id="PTHR13932:SF5">
    <property type="entry name" value="RADICAL S-ADENOSYL METHIONINE DOMAIN-CONTAINING PROTEIN 1, MITOCHONDRIAL"/>
    <property type="match status" value="1"/>
</dbReference>
<dbReference type="Pfam" id="PF04055">
    <property type="entry name" value="Radical_SAM"/>
    <property type="match status" value="1"/>
</dbReference>
<evidence type="ECO:0000256" key="10">
    <source>
        <dbReference type="RuleBase" id="RU364116"/>
    </source>
</evidence>
<sequence length="380" mass="43925">MLMTGNQVSLYIHIPFCSKKCPYCHFFVISDKESFQKKFLAAFLQEWQLKSPFLKDKQIVSIYFGGGTPTRLSLTYLRRMVTIILSSKVTADCEMTIEANPEDINQELLLALKDLSFNRISFGVQSFNDNELISLGRGHTAKQSIVAIQAAYLAGFDNLSIDLMFELPNQTPSSWRKTLNQLRDLPIKHLSLYNLTFEQQTVFYQKKQQLQKLVPSPEECLPMLQEAVESLKEIGFERYEISAFAKSKAYSLHNIGYWLGRPFLGYGPSAFSYWEKRRFSNLSHFNQYCNLLETQQDPIGFSEQLAFPHNLYELFVIQLRLCKGVNIATFEQMHGSLPSDFLEICERLIVKEKWLSRDKDHLFLTDKGMLFYDSVAAELI</sequence>
<evidence type="ECO:0000256" key="3">
    <source>
        <dbReference type="ARBA" id="ARBA00017228"/>
    </source>
</evidence>
<dbReference type="EMBL" id="CP075585">
    <property type="protein sequence ID" value="QZA58694.1"/>
    <property type="molecule type" value="Genomic_DNA"/>
</dbReference>
<dbReference type="InterPro" id="IPR007197">
    <property type="entry name" value="rSAM"/>
</dbReference>
<dbReference type="InterPro" id="IPR010723">
    <property type="entry name" value="HemN_C"/>
</dbReference>
<dbReference type="SUPFAM" id="SSF102114">
    <property type="entry name" value="Radical SAM enzymes"/>
    <property type="match status" value="1"/>
</dbReference>
<dbReference type="Pfam" id="PF06969">
    <property type="entry name" value="HemN_C"/>
    <property type="match status" value="1"/>
</dbReference>
<keyword evidence="9 10" id="KW-0143">Chaperone</keyword>
<comment type="cofactor">
    <cofactor evidence="1">
        <name>[4Fe-4S] cluster</name>
        <dbReference type="ChEBI" id="CHEBI:49883"/>
    </cofactor>
</comment>
<proteinExistence type="inferred from homology"/>
<comment type="similarity">
    <text evidence="2">Belongs to the anaerobic coproporphyrinogen-III oxidase family. HemW subfamily.</text>
</comment>
<keyword evidence="7 10" id="KW-0408">Iron</keyword>
<gene>
    <name evidence="12" type="ORF">RHAB15C_0000572</name>
</gene>
<dbReference type="InterPro" id="IPR034505">
    <property type="entry name" value="Coproporphyrinogen-III_oxidase"/>
</dbReference>
<keyword evidence="10" id="KW-0004">4Fe-4S</keyword>
<keyword evidence="4 10" id="KW-0349">Heme</keyword>
<dbReference type="Proteomes" id="UP000822862">
    <property type="component" value="Chromosome"/>
</dbReference>
<dbReference type="InterPro" id="IPR004559">
    <property type="entry name" value="HemW-like"/>
</dbReference>
<keyword evidence="8 10" id="KW-0411">Iron-sulfur</keyword>
<keyword evidence="5 10" id="KW-0949">S-adenosyl-L-methionine</keyword>
<keyword evidence="10" id="KW-0963">Cytoplasm</keyword>
<comment type="function">
    <text evidence="10">Probably acts as a heme chaperone, transferring heme to an unknown acceptor. Binds one molecule of heme per monomer, possibly covalently. Binds 1 [4Fe-4S] cluster. The cluster is coordinated with 3 cysteines and an exchangeable S-adenosyl-L-methionine.</text>
</comment>
<dbReference type="Gene3D" id="3.20.20.70">
    <property type="entry name" value="Aldolase class I"/>
    <property type="match status" value="1"/>
</dbReference>
<evidence type="ECO:0000259" key="11">
    <source>
        <dbReference type="PROSITE" id="PS51918"/>
    </source>
</evidence>
<dbReference type="InterPro" id="IPR006638">
    <property type="entry name" value="Elp3/MiaA/NifB-like_rSAM"/>
</dbReference>
<dbReference type="SFLD" id="SFLDF00562">
    <property type="entry name" value="HemN-like__clustered_with_heat"/>
    <property type="match status" value="1"/>
</dbReference>
<keyword evidence="13" id="KW-1185">Reference proteome</keyword>
<evidence type="ECO:0000256" key="4">
    <source>
        <dbReference type="ARBA" id="ARBA00022617"/>
    </source>
</evidence>
<evidence type="ECO:0000256" key="6">
    <source>
        <dbReference type="ARBA" id="ARBA00022723"/>
    </source>
</evidence>
<evidence type="ECO:0000256" key="5">
    <source>
        <dbReference type="ARBA" id="ARBA00022691"/>
    </source>
</evidence>
<organism evidence="12 13">
    <name type="scientific">Candidatus Rhabdochlamydia porcellionis</name>
    <dbReference type="NCBI Taxonomy" id="225148"/>
    <lineage>
        <taxon>Bacteria</taxon>
        <taxon>Pseudomonadati</taxon>
        <taxon>Chlamydiota</taxon>
        <taxon>Chlamydiia</taxon>
        <taxon>Parachlamydiales</taxon>
        <taxon>Candidatus Rhabdochlamydiaceae</taxon>
        <taxon>Candidatus Rhabdochlamydia</taxon>
    </lineage>
</organism>
<name>A0ABX8YZA0_9BACT</name>
<evidence type="ECO:0000313" key="13">
    <source>
        <dbReference type="Proteomes" id="UP000822862"/>
    </source>
</evidence>
<evidence type="ECO:0000256" key="8">
    <source>
        <dbReference type="ARBA" id="ARBA00023014"/>
    </source>
</evidence>
<dbReference type="SFLD" id="SFLDF00288">
    <property type="entry name" value="HemN-like__clustered_with_nucl"/>
    <property type="match status" value="1"/>
</dbReference>
<reference evidence="12 13" key="1">
    <citation type="submission" date="2021-05" db="EMBL/GenBank/DDBJ databases">
        <title>Ecology and evolution of chlamydial symbionts of arthropods.</title>
        <authorList>
            <person name="Halter T."/>
            <person name="Sixt B.S."/>
            <person name="Toenshoff E.R."/>
            <person name="Koestlbacher S."/>
            <person name="Schulz F."/>
            <person name="Kostanjsek R."/>
            <person name="Collingro A."/>
            <person name="Hendrickx F."/>
            <person name="Horn M."/>
        </authorList>
    </citation>
    <scope>NUCLEOTIDE SEQUENCE [LARGE SCALE GENOMIC DNA]</scope>
    <source>
        <strain evidence="12 13">15C</strain>
    </source>
</reference>
<evidence type="ECO:0000313" key="12">
    <source>
        <dbReference type="EMBL" id="QZA58694.1"/>
    </source>
</evidence>